<keyword evidence="1" id="KW-0472">Membrane</keyword>
<proteinExistence type="predicted"/>
<protein>
    <submittedName>
        <fullName evidence="2">Membrane protein</fullName>
    </submittedName>
</protein>
<dbReference type="PANTHER" id="PTHR40078">
    <property type="entry name" value="INTEGRAL MEMBRANE PROTEIN-RELATED"/>
    <property type="match status" value="1"/>
</dbReference>
<keyword evidence="1" id="KW-1133">Transmembrane helix</keyword>
<dbReference type="RefSeq" id="WP_353947829.1">
    <property type="nucleotide sequence ID" value="NZ_CP159510.1"/>
</dbReference>
<accession>A0AAU8ID65</accession>
<feature type="transmembrane region" description="Helical" evidence="1">
    <location>
        <begin position="116"/>
        <end position="137"/>
    </location>
</feature>
<feature type="transmembrane region" description="Helical" evidence="1">
    <location>
        <begin position="14"/>
        <end position="35"/>
    </location>
</feature>
<dbReference type="PANTHER" id="PTHR40078:SF1">
    <property type="entry name" value="INTEGRAL MEMBRANE PROTEIN"/>
    <property type="match status" value="1"/>
</dbReference>
<reference evidence="2" key="1">
    <citation type="submission" date="2024-06" db="EMBL/GenBank/DDBJ databases">
        <authorList>
            <person name="Fan A."/>
            <person name="Zhang F.Y."/>
            <person name="Zhang L."/>
        </authorList>
    </citation>
    <scope>NUCLEOTIDE SEQUENCE</scope>
    <source>
        <strain evidence="2">Y61</strain>
    </source>
</reference>
<feature type="transmembrane region" description="Helical" evidence="1">
    <location>
        <begin position="56"/>
        <end position="77"/>
    </location>
</feature>
<evidence type="ECO:0000256" key="1">
    <source>
        <dbReference type="SAM" id="Phobius"/>
    </source>
</evidence>
<feature type="transmembrane region" description="Helical" evidence="1">
    <location>
        <begin position="170"/>
        <end position="201"/>
    </location>
</feature>
<dbReference type="InterPro" id="IPR038750">
    <property type="entry name" value="YczE/YyaS-like"/>
</dbReference>
<name>A0AAU8ID65_9BACL</name>
<organism evidence="2">
    <name type="scientific">Sporolactobacillus sp. Y61</name>
    <dbReference type="NCBI Taxonomy" id="3160863"/>
    <lineage>
        <taxon>Bacteria</taxon>
        <taxon>Bacillati</taxon>
        <taxon>Bacillota</taxon>
        <taxon>Bacilli</taxon>
        <taxon>Bacillales</taxon>
        <taxon>Sporolactobacillaceae</taxon>
        <taxon>Sporolactobacillus</taxon>
    </lineage>
</organism>
<gene>
    <name evidence="2" type="ORF">ABNN70_11150</name>
</gene>
<keyword evidence="1" id="KW-0812">Transmembrane</keyword>
<feature type="transmembrane region" description="Helical" evidence="1">
    <location>
        <begin position="83"/>
        <end position="104"/>
    </location>
</feature>
<evidence type="ECO:0000313" key="2">
    <source>
        <dbReference type="EMBL" id="XCJ16240.1"/>
    </source>
</evidence>
<dbReference type="AlphaFoldDB" id="A0AAU8ID65"/>
<dbReference type="EMBL" id="CP159510">
    <property type="protein sequence ID" value="XCJ16240.1"/>
    <property type="molecule type" value="Genomic_DNA"/>
</dbReference>
<dbReference type="Pfam" id="PF19700">
    <property type="entry name" value="DUF6198"/>
    <property type="match status" value="1"/>
</dbReference>
<sequence length="306" mass="33887">MSESLENKHHWLEIFLKSIFSFVGVAILALGATLCKVGNIGLDPFTAVNIGISHKLNMSLGLYQLIANAFIMIFVILLDRKKIGIGTVINMVGAGFMIDWFSGLYSSIFHFEPSMLTSVVNGILGLLLFTLGTSLYMSTNLGVAPYDALAPIASTRLHIKYRFCRVAQDIGFMVAALFFGGPIGLATIIISFFAGPLITFWDKSLSDRLISGLVEFSKQPSGKSIGHGVTGAGRFTYGIVKKSYNQTLEIQEKLSQYTDLQLQLKQEQARQDFEDARKLVINSRKMYGMLKREEERRAKDDNSDGD</sequence>